<accession>A0A4R9C217</accession>
<dbReference type="Proteomes" id="UP000297454">
    <property type="component" value="Unassembled WGS sequence"/>
</dbReference>
<reference evidence="2 3" key="1">
    <citation type="submission" date="2019-01" db="EMBL/GenBank/DDBJ databases">
        <title>Draft Genome Sequences of Helcococcus ovis Strains Isolated from the Uterus and Vagina of Dairy Cows with Metritis.</title>
        <authorList>
            <person name="Cunha F."/>
            <person name="Jeon S.J."/>
            <person name="Kutzer P."/>
            <person name="Galvao K.N."/>
        </authorList>
    </citation>
    <scope>NUCLEOTIDE SEQUENCE [LARGE SCALE GENOMIC DNA]</scope>
    <source>
        <strain evidence="2 3">KG-37</strain>
    </source>
</reference>
<organism evidence="2 3">
    <name type="scientific">Helcococcus ovis</name>
    <dbReference type="NCBI Taxonomy" id="72026"/>
    <lineage>
        <taxon>Bacteria</taxon>
        <taxon>Bacillati</taxon>
        <taxon>Bacillota</taxon>
        <taxon>Tissierellia</taxon>
        <taxon>Tissierellales</taxon>
        <taxon>Peptoniphilaceae</taxon>
        <taxon>Helcococcus</taxon>
    </lineage>
</organism>
<sequence length="136" mass="15367">MNRTFLKGLGLEQEAIEAIMAEYGTDVNGLKDKVSKLEEDKKSLEDSLKSFEGVDIKKLQEDNENLKNTYENQIKDIKISNAIEKALSGANAKHSDLLIGKFDKGKIKITKDGNIEGIDKLLKFFLFFQVVETKRL</sequence>
<protein>
    <submittedName>
        <fullName evidence="2">Uncharacterized protein</fullName>
    </submittedName>
</protein>
<name>A0A4R9C217_9FIRM</name>
<evidence type="ECO:0000256" key="1">
    <source>
        <dbReference type="SAM" id="Coils"/>
    </source>
</evidence>
<dbReference type="Pfam" id="PF06810">
    <property type="entry name" value="Phage_scaffold"/>
    <property type="match status" value="1"/>
</dbReference>
<gene>
    <name evidence="2" type="ORF">EQF91_06230</name>
</gene>
<keyword evidence="3" id="KW-1185">Reference proteome</keyword>
<evidence type="ECO:0000313" key="3">
    <source>
        <dbReference type="Proteomes" id="UP000297454"/>
    </source>
</evidence>
<dbReference type="RefSeq" id="WP_134744088.1">
    <property type="nucleotide sequence ID" value="NZ_JBFNFK010000017.1"/>
</dbReference>
<feature type="coiled-coil region" evidence="1">
    <location>
        <begin position="20"/>
        <end position="76"/>
    </location>
</feature>
<comment type="caution">
    <text evidence="2">The sequence shown here is derived from an EMBL/GenBank/DDBJ whole genome shotgun (WGS) entry which is preliminary data.</text>
</comment>
<keyword evidence="1" id="KW-0175">Coiled coil</keyword>
<dbReference type="InterPro" id="IPR009636">
    <property type="entry name" value="SCAF"/>
</dbReference>
<dbReference type="AlphaFoldDB" id="A0A4R9C217"/>
<proteinExistence type="predicted"/>
<dbReference type="EMBL" id="SCFR01000022">
    <property type="protein sequence ID" value="TFF65270.1"/>
    <property type="molecule type" value="Genomic_DNA"/>
</dbReference>
<evidence type="ECO:0000313" key="2">
    <source>
        <dbReference type="EMBL" id="TFF65270.1"/>
    </source>
</evidence>